<protein>
    <submittedName>
        <fullName evidence="1">Uncharacterized protein</fullName>
    </submittedName>
</protein>
<reference evidence="1" key="2">
    <citation type="submission" date="2022-10" db="EMBL/GenBank/DDBJ databases">
        <authorList>
            <person name="Ngo T.-E."/>
        </authorList>
    </citation>
    <scope>NUCLEOTIDE SEQUENCE</scope>
    <source>
        <strain evidence="1">JHB</strain>
    </source>
</reference>
<sequence>MSLEWVSGQWSVVSGQWSVVSYQLMCYAHATRTAISYQSLA</sequence>
<dbReference type="Proteomes" id="UP000176944">
    <property type="component" value="Chromosome"/>
</dbReference>
<dbReference type="EMBL" id="CP017708">
    <property type="protein sequence ID" value="WAN69788.1"/>
    <property type="molecule type" value="Genomic_DNA"/>
</dbReference>
<gene>
    <name evidence="1" type="ORF">BJP36_37480</name>
</gene>
<accession>A0A9Q9SUC6</accession>
<proteinExistence type="predicted"/>
<reference evidence="1" key="1">
    <citation type="journal article" date="2017" name="Proc. Natl. Acad. Sci. U.S.A.">
        <title>Comparative genomics uncovers the prolific and distinctive metabolic potential of the cyanobacterial genus Moorea.</title>
        <authorList>
            <person name="Leao T."/>
            <person name="Castelao G."/>
            <person name="Korobeynikov A."/>
            <person name="Monroe E.A."/>
            <person name="Podell S."/>
            <person name="Glukhov E."/>
            <person name="Allen E.E."/>
            <person name="Gerwick W.H."/>
            <person name="Gerwick L."/>
        </authorList>
    </citation>
    <scope>NUCLEOTIDE SEQUENCE</scope>
    <source>
        <strain evidence="1">JHB</strain>
    </source>
</reference>
<organism evidence="1">
    <name type="scientific">Moorena producens (strain JHB)</name>
    <dbReference type="NCBI Taxonomy" id="1454205"/>
    <lineage>
        <taxon>Bacteria</taxon>
        <taxon>Bacillati</taxon>
        <taxon>Cyanobacteriota</taxon>
        <taxon>Cyanophyceae</taxon>
        <taxon>Coleofasciculales</taxon>
        <taxon>Coleofasciculaceae</taxon>
        <taxon>Moorena</taxon>
    </lineage>
</organism>
<name>A0A9Q9SUC6_MOOP1</name>
<dbReference type="AlphaFoldDB" id="A0A9Q9SUC6"/>
<evidence type="ECO:0000313" key="1">
    <source>
        <dbReference type="EMBL" id="WAN69788.1"/>
    </source>
</evidence>